<evidence type="ECO:0000313" key="3">
    <source>
        <dbReference type="EMBL" id="EGT35165.1"/>
    </source>
</evidence>
<name>G0NPE2_CAEBE</name>
<dbReference type="AlphaFoldDB" id="G0NPE2"/>
<feature type="region of interest" description="Disordered" evidence="1">
    <location>
        <begin position="255"/>
        <end position="298"/>
    </location>
</feature>
<protein>
    <recommendedName>
        <fullName evidence="2">BZIP domain-containing protein</fullName>
    </recommendedName>
</protein>
<accession>G0NPE2</accession>
<dbReference type="SUPFAM" id="SSF57959">
    <property type="entry name" value="Leucine zipper domain"/>
    <property type="match status" value="1"/>
</dbReference>
<feature type="compositionally biased region" description="Polar residues" evidence="1">
    <location>
        <begin position="89"/>
        <end position="114"/>
    </location>
</feature>
<gene>
    <name evidence="3" type="ORF">CAEBREN_08060</name>
</gene>
<feature type="compositionally biased region" description="Polar residues" evidence="1">
    <location>
        <begin position="55"/>
        <end position="76"/>
    </location>
</feature>
<feature type="domain" description="BZIP" evidence="2">
    <location>
        <begin position="193"/>
        <end position="243"/>
    </location>
</feature>
<dbReference type="OrthoDB" id="10039716at2759"/>
<dbReference type="InterPro" id="IPR004827">
    <property type="entry name" value="bZIP"/>
</dbReference>
<proteinExistence type="predicted"/>
<dbReference type="HOGENOM" id="CLU_934568_0_0_1"/>
<feature type="compositionally biased region" description="Low complexity" evidence="1">
    <location>
        <begin position="77"/>
        <end position="88"/>
    </location>
</feature>
<keyword evidence="4" id="KW-1185">Reference proteome</keyword>
<dbReference type="eggNOG" id="KOG3119">
    <property type="taxonomic scope" value="Eukaryota"/>
</dbReference>
<dbReference type="InterPro" id="IPR046347">
    <property type="entry name" value="bZIP_sf"/>
</dbReference>
<feature type="compositionally biased region" description="Basic and acidic residues" evidence="1">
    <location>
        <begin position="215"/>
        <end position="226"/>
    </location>
</feature>
<feature type="compositionally biased region" description="Polar residues" evidence="1">
    <location>
        <begin position="264"/>
        <end position="298"/>
    </location>
</feature>
<reference evidence="4" key="1">
    <citation type="submission" date="2011-07" db="EMBL/GenBank/DDBJ databases">
        <authorList>
            <consortium name="Caenorhabditis brenneri Sequencing and Analysis Consortium"/>
            <person name="Wilson R.K."/>
        </authorList>
    </citation>
    <scope>NUCLEOTIDE SEQUENCE [LARGE SCALE GENOMIC DNA]</scope>
    <source>
        <strain evidence="4">PB2801</strain>
    </source>
</reference>
<feature type="compositionally biased region" description="Basic and acidic residues" evidence="1">
    <location>
        <begin position="117"/>
        <end position="131"/>
    </location>
</feature>
<evidence type="ECO:0000259" key="2">
    <source>
        <dbReference type="Pfam" id="PF07716"/>
    </source>
</evidence>
<dbReference type="Proteomes" id="UP000008068">
    <property type="component" value="Unassembled WGS sequence"/>
</dbReference>
<dbReference type="InParanoid" id="G0NPE2"/>
<dbReference type="Gene3D" id="1.20.5.170">
    <property type="match status" value="1"/>
</dbReference>
<organism evidence="4">
    <name type="scientific">Caenorhabditis brenneri</name>
    <name type="common">Nematode worm</name>
    <dbReference type="NCBI Taxonomy" id="135651"/>
    <lineage>
        <taxon>Eukaryota</taxon>
        <taxon>Metazoa</taxon>
        <taxon>Ecdysozoa</taxon>
        <taxon>Nematoda</taxon>
        <taxon>Chromadorea</taxon>
        <taxon>Rhabditida</taxon>
        <taxon>Rhabditina</taxon>
        <taxon>Rhabditomorpha</taxon>
        <taxon>Rhabditoidea</taxon>
        <taxon>Rhabditidae</taxon>
        <taxon>Peloderinae</taxon>
        <taxon>Caenorhabditis</taxon>
    </lineage>
</organism>
<evidence type="ECO:0000256" key="1">
    <source>
        <dbReference type="SAM" id="MobiDB-lite"/>
    </source>
</evidence>
<dbReference type="Pfam" id="PF07716">
    <property type="entry name" value="bZIP_2"/>
    <property type="match status" value="1"/>
</dbReference>
<feature type="region of interest" description="Disordered" evidence="1">
    <location>
        <begin position="1"/>
        <end position="226"/>
    </location>
</feature>
<dbReference type="STRING" id="135651.G0NPE2"/>
<dbReference type="GO" id="GO:0003700">
    <property type="term" value="F:DNA-binding transcription factor activity"/>
    <property type="evidence" value="ECO:0007669"/>
    <property type="project" value="InterPro"/>
</dbReference>
<evidence type="ECO:0000313" key="4">
    <source>
        <dbReference type="Proteomes" id="UP000008068"/>
    </source>
</evidence>
<dbReference type="EMBL" id="GL379920">
    <property type="protein sequence ID" value="EGT35165.1"/>
    <property type="molecule type" value="Genomic_DNA"/>
</dbReference>
<sequence>MASRYSLRGPVTKKAWSPPGNQKRSARQPPQQPPQQDPYMTQSSGQVSYVPIPPNQSTMVQSNGTVPSVQQNGYNYSTPGTSGPSSGGYNFQGTSSGTNLASGSYQYPNGNLNPYEQHIRHPDTSRIREILEQEESDYEPIAMKPKPAKPPADFQEDYSSDSPSEHDPSPAPVYTPKTKARKYNLHNKTEKSDPAYQLKRARNNDAVRKSRMKSKAAEDKRKKETEEMRLKIVRLEKELEMEKKARVNDKELIEQLLKERRQAPPQQSAKSCQPGTSSSTRLPGNFYNQQGLSMNRNG</sequence>